<protein>
    <submittedName>
        <fullName evidence="2">DUF4439 domain-containing protein</fullName>
    </submittedName>
</protein>
<feature type="region of interest" description="Disordered" evidence="1">
    <location>
        <begin position="26"/>
        <end position="50"/>
    </location>
</feature>
<reference evidence="2 3" key="1">
    <citation type="submission" date="2024-09" db="EMBL/GenBank/DDBJ databases">
        <authorList>
            <person name="Sun Q."/>
            <person name="Mori K."/>
        </authorList>
    </citation>
    <scope>NUCLEOTIDE SEQUENCE [LARGE SCALE GENOMIC DNA]</scope>
    <source>
        <strain evidence="2 3">JCM 12763</strain>
    </source>
</reference>
<dbReference type="Proteomes" id="UP001589613">
    <property type="component" value="Unassembled WGS sequence"/>
</dbReference>
<dbReference type="EMBL" id="JBHMAX010000002">
    <property type="protein sequence ID" value="MFB9730706.1"/>
    <property type="molecule type" value="Genomic_DNA"/>
</dbReference>
<feature type="region of interest" description="Disordered" evidence="1">
    <location>
        <begin position="103"/>
        <end position="143"/>
    </location>
</feature>
<feature type="compositionally biased region" description="Basic and acidic residues" evidence="1">
    <location>
        <begin position="130"/>
        <end position="142"/>
    </location>
</feature>
<evidence type="ECO:0000256" key="1">
    <source>
        <dbReference type="SAM" id="MobiDB-lite"/>
    </source>
</evidence>
<feature type="compositionally biased region" description="Low complexity" evidence="1">
    <location>
        <begin position="112"/>
        <end position="128"/>
    </location>
</feature>
<organism evidence="2 3">
    <name type="scientific">Ornithinimicrobium kibberense</name>
    <dbReference type="NCBI Taxonomy" id="282060"/>
    <lineage>
        <taxon>Bacteria</taxon>
        <taxon>Bacillati</taxon>
        <taxon>Actinomycetota</taxon>
        <taxon>Actinomycetes</taxon>
        <taxon>Micrococcales</taxon>
        <taxon>Ornithinimicrobiaceae</taxon>
        <taxon>Ornithinimicrobium</taxon>
    </lineage>
</organism>
<evidence type="ECO:0000313" key="2">
    <source>
        <dbReference type="EMBL" id="MFB9730706.1"/>
    </source>
</evidence>
<dbReference type="RefSeq" id="WP_181409476.1">
    <property type="nucleotide sequence ID" value="NZ_JBHMAX010000002.1"/>
</dbReference>
<name>A0ABV5UYS4_9MICO</name>
<dbReference type="InterPro" id="IPR009078">
    <property type="entry name" value="Ferritin-like_SF"/>
</dbReference>
<dbReference type="PROSITE" id="PS51318">
    <property type="entry name" value="TAT"/>
    <property type="match status" value="1"/>
</dbReference>
<keyword evidence="3" id="KW-1185">Reference proteome</keyword>
<evidence type="ECO:0000313" key="3">
    <source>
        <dbReference type="Proteomes" id="UP001589613"/>
    </source>
</evidence>
<dbReference type="Gene3D" id="1.20.1260.10">
    <property type="match status" value="1"/>
</dbReference>
<dbReference type="InterPro" id="IPR006311">
    <property type="entry name" value="TAT_signal"/>
</dbReference>
<proteinExistence type="predicted"/>
<comment type="caution">
    <text evidence="2">The sequence shown here is derived from an EMBL/GenBank/DDBJ whole genome shotgun (WGS) entry which is preliminary data.</text>
</comment>
<dbReference type="PROSITE" id="PS51257">
    <property type="entry name" value="PROKAR_LIPOPROTEIN"/>
    <property type="match status" value="1"/>
</dbReference>
<dbReference type="SUPFAM" id="SSF47240">
    <property type="entry name" value="Ferritin-like"/>
    <property type="match status" value="1"/>
</dbReference>
<dbReference type="InterPro" id="IPR012347">
    <property type="entry name" value="Ferritin-like"/>
</dbReference>
<gene>
    <name evidence="2" type="ORF">ACFFN0_01460</name>
</gene>
<accession>A0ABV5UYS4</accession>
<sequence length="331" mass="34244">MPPTVSRRALLRSGGLVGLAGLLAACDGSEGPDSTSPTGAVEPDDPTTWPPDTTLLLSARRRVHGYLAALEVVEVPSGRASRLRDAWEAQLETVEQLVTLGGVPLPAPPTDPVVTAAPDDTARTTAPTDDADRTAGPERPPADRLGQVLRADVTEALRDASTATPTHLAMLVSVAAQHAASAQELGAAVDWPPLAGPRDAAAVALLAALRPAVFGLEVLAARSRGEERADYESVLEEVAGLTRQLTSLAGRAAPVPPLGYDLPEPLADREDRRDLAVRLVADVAPAALTTATRVSGDVAQLTGVARVVAEAVSWDRRLGGRGSPFPGMTAP</sequence>